<accession>A0A6H0X1L0</accession>
<keyword evidence="12 15" id="KW-0675">Receptor</keyword>
<feature type="transmembrane region" description="Helical" evidence="15">
    <location>
        <begin position="169"/>
        <end position="191"/>
    </location>
</feature>
<keyword evidence="5 15" id="KW-0812">Transmembrane</keyword>
<keyword evidence="8 15" id="KW-0157">Chromophore</keyword>
<keyword evidence="9 15" id="KW-0297">G-protein coupled receptor</keyword>
<name>A0A6H0X1L0_NEOOE</name>
<dbReference type="PROSITE" id="PS00237">
    <property type="entry name" value="G_PROTEIN_RECEP_F1_1"/>
    <property type="match status" value="1"/>
</dbReference>
<feature type="transmembrane region" description="Helical" evidence="15">
    <location>
        <begin position="91"/>
        <end position="116"/>
    </location>
</feature>
<reference evidence="17" key="1">
    <citation type="journal article" date="2020" name="Proc. Natl. Acad. Sci. U.S.A.">
        <title>Exceptional diversity of opsin expression patterns in Neogonodactylus oerstedii (Stomatopoda) retinas.</title>
        <authorList>
            <person name="Porter M.L."/>
            <person name="Awata H."/>
            <person name="Bok M.J."/>
            <person name="Cronin T.W."/>
        </authorList>
    </citation>
    <scope>NUCLEOTIDE SEQUENCE</scope>
</reference>
<evidence type="ECO:0000256" key="3">
    <source>
        <dbReference type="ARBA" id="ARBA00022553"/>
    </source>
</evidence>
<dbReference type="InterPro" id="IPR001760">
    <property type="entry name" value="Opsin"/>
</dbReference>
<dbReference type="PROSITE" id="PS50262">
    <property type="entry name" value="G_PROTEIN_RECEP_F1_2"/>
    <property type="match status" value="1"/>
</dbReference>
<evidence type="ECO:0000256" key="6">
    <source>
        <dbReference type="ARBA" id="ARBA00022925"/>
    </source>
</evidence>
<keyword evidence="7 15" id="KW-1133">Transmembrane helix</keyword>
<keyword evidence="3" id="KW-0597">Phosphoprotein</keyword>
<dbReference type="GO" id="GO:0007601">
    <property type="term" value="P:visual perception"/>
    <property type="evidence" value="ECO:0007669"/>
    <property type="project" value="UniProtKB-KW"/>
</dbReference>
<dbReference type="PRINTS" id="PR00578">
    <property type="entry name" value="OPSINLTRLEYE"/>
</dbReference>
<evidence type="ECO:0000256" key="15">
    <source>
        <dbReference type="RuleBase" id="RU004951"/>
    </source>
</evidence>
<proteinExistence type="evidence at transcript level"/>
<dbReference type="GO" id="GO:0004930">
    <property type="term" value="F:G protein-coupled receptor activity"/>
    <property type="evidence" value="ECO:0007669"/>
    <property type="project" value="UniProtKB-KW"/>
</dbReference>
<feature type="transmembrane region" description="Helical" evidence="15">
    <location>
        <begin position="224"/>
        <end position="245"/>
    </location>
</feature>
<dbReference type="InterPro" id="IPR000276">
    <property type="entry name" value="GPCR_Rhodpsn"/>
</dbReference>
<keyword evidence="13 15" id="KW-0807">Transducer</keyword>
<feature type="transmembrane region" description="Helical" evidence="15">
    <location>
        <begin position="128"/>
        <end position="149"/>
    </location>
</feature>
<sequence length="378" mass="42074">MTYWSDPVTSAESSLPSTNPYGNYTVVDTVPKDMLHLVDTHWYQFPPLNPLWHGLLGICIFAIGMMGAIGNGVVIWVFMNTKSLRNPTNTLVINLALSDFLMMLSMCPAMVIGCYYGTWALGPFACELYGFAGSLFGCTSIWTMVLITLDRYNVIVKGVSAKPLSKKGAILQILFVWTMSLIWCLFPFFGWNRYVPEGNMTACGTDYLTEETLSVSYLYVYATWVYGMPLFIAVYSYTFIVRAVAAHEKQMRDQAKKMGVKSLRNEEAQKTSAECRLAKVALVTVSLWFMAWTPYFIINFTGILNREKVTPLFSIWGSLFAKSNAIYNPIVYAISHPKYRAALMKKMPCLACSTDGGEGDVASATTNQTGNNGKTDAA</sequence>
<gene>
    <name evidence="17" type="primary">L17</name>
</gene>
<dbReference type="Pfam" id="PF00001">
    <property type="entry name" value="7tm_1"/>
    <property type="match status" value="1"/>
</dbReference>
<dbReference type="InterPro" id="IPR017452">
    <property type="entry name" value="GPCR_Rhodpsn_7TM"/>
</dbReference>
<dbReference type="EMBL" id="MT112871">
    <property type="protein sequence ID" value="QIW86035.1"/>
    <property type="molecule type" value="mRNA"/>
</dbReference>
<keyword evidence="11" id="KW-1015">Disulfide bond</keyword>
<evidence type="ECO:0000256" key="12">
    <source>
        <dbReference type="ARBA" id="ARBA00023170"/>
    </source>
</evidence>
<dbReference type="Gene3D" id="1.20.1070.10">
    <property type="entry name" value="Rhodopsin 7-helix transmembrane proteins"/>
    <property type="match status" value="1"/>
</dbReference>
<evidence type="ECO:0000256" key="2">
    <source>
        <dbReference type="ARBA" id="ARBA00022543"/>
    </source>
</evidence>
<evidence type="ECO:0000256" key="10">
    <source>
        <dbReference type="ARBA" id="ARBA00023136"/>
    </source>
</evidence>
<dbReference type="FunFam" id="1.20.1070.10:FF:000044">
    <property type="entry name" value="Opsin, ultraviolet-sensitive"/>
    <property type="match status" value="1"/>
</dbReference>
<evidence type="ECO:0000259" key="16">
    <source>
        <dbReference type="PROSITE" id="PS50262"/>
    </source>
</evidence>
<evidence type="ECO:0000256" key="8">
    <source>
        <dbReference type="ARBA" id="ARBA00022991"/>
    </source>
</evidence>
<dbReference type="PRINTS" id="PR00237">
    <property type="entry name" value="GPCRRHODOPSN"/>
</dbReference>
<dbReference type="GO" id="GO:0016020">
    <property type="term" value="C:membrane"/>
    <property type="evidence" value="ECO:0007669"/>
    <property type="project" value="UniProtKB-SubCell"/>
</dbReference>
<dbReference type="GO" id="GO:0009881">
    <property type="term" value="F:photoreceptor activity"/>
    <property type="evidence" value="ECO:0007669"/>
    <property type="project" value="UniProtKB-KW"/>
</dbReference>
<evidence type="ECO:0000256" key="11">
    <source>
        <dbReference type="ARBA" id="ARBA00023157"/>
    </source>
</evidence>
<evidence type="ECO:0000313" key="17">
    <source>
        <dbReference type="EMBL" id="QIW86035.1"/>
    </source>
</evidence>
<evidence type="ECO:0000256" key="9">
    <source>
        <dbReference type="ARBA" id="ARBA00023040"/>
    </source>
</evidence>
<dbReference type="InterPro" id="IPR050125">
    <property type="entry name" value="GPCR_opsins"/>
</dbReference>
<comment type="subcellular location">
    <subcellularLocation>
        <location evidence="1 15">Membrane</location>
        <topology evidence="1 15">Multi-pass membrane protein</topology>
    </subcellularLocation>
</comment>
<dbReference type="GO" id="GO:0007602">
    <property type="term" value="P:phototransduction"/>
    <property type="evidence" value="ECO:0007669"/>
    <property type="project" value="UniProtKB-KW"/>
</dbReference>
<keyword evidence="2 15" id="KW-0600">Photoreceptor protein</keyword>
<dbReference type="SUPFAM" id="SSF81321">
    <property type="entry name" value="Family A G protein-coupled receptor-like"/>
    <property type="match status" value="1"/>
</dbReference>
<organism evidence="17">
    <name type="scientific">Neogonodactylus oerstedii</name>
    <name type="common">Mantis shrimp</name>
    <name type="synonym">Gonodactylus oerstedii</name>
    <dbReference type="NCBI Taxonomy" id="85128"/>
    <lineage>
        <taxon>Eukaryota</taxon>
        <taxon>Metazoa</taxon>
        <taxon>Ecdysozoa</taxon>
        <taxon>Arthropoda</taxon>
        <taxon>Crustacea</taxon>
        <taxon>Multicrustacea</taxon>
        <taxon>Malacostraca</taxon>
        <taxon>Eumalacostraca</taxon>
        <taxon>Hoplocarida</taxon>
        <taxon>Stomatopoda</taxon>
        <taxon>Gonodactylidae</taxon>
        <taxon>Neogonodactylus</taxon>
    </lineage>
</organism>
<dbReference type="CDD" id="cd15079">
    <property type="entry name" value="7tmA_photoreceptors_insect"/>
    <property type="match status" value="1"/>
</dbReference>
<feature type="domain" description="G-protein coupled receptors family 1 profile" evidence="16">
    <location>
        <begin position="70"/>
        <end position="332"/>
    </location>
</feature>
<evidence type="ECO:0000256" key="7">
    <source>
        <dbReference type="ARBA" id="ARBA00022989"/>
    </source>
</evidence>
<dbReference type="PROSITE" id="PS00238">
    <property type="entry name" value="OPSIN"/>
    <property type="match status" value="1"/>
</dbReference>
<dbReference type="PRINTS" id="PR00238">
    <property type="entry name" value="OPSIN"/>
</dbReference>
<dbReference type="InterPro" id="IPR001391">
    <property type="entry name" value="Opsin_lateye"/>
</dbReference>
<evidence type="ECO:0000256" key="1">
    <source>
        <dbReference type="ARBA" id="ARBA00004141"/>
    </source>
</evidence>
<dbReference type="InterPro" id="IPR027430">
    <property type="entry name" value="Retinal_BS"/>
</dbReference>
<keyword evidence="10 15" id="KW-0472">Membrane</keyword>
<dbReference type="AlphaFoldDB" id="A0A6H0X1L0"/>
<feature type="transmembrane region" description="Helical" evidence="15">
    <location>
        <begin position="313"/>
        <end position="335"/>
    </location>
</feature>
<evidence type="ECO:0000256" key="14">
    <source>
        <dbReference type="ARBA" id="ARBA00023305"/>
    </source>
</evidence>
<evidence type="ECO:0000256" key="13">
    <source>
        <dbReference type="ARBA" id="ARBA00023224"/>
    </source>
</evidence>
<feature type="transmembrane region" description="Helical" evidence="15">
    <location>
        <begin position="51"/>
        <end position="79"/>
    </location>
</feature>
<keyword evidence="4 15" id="KW-0716">Sensory transduction</keyword>
<keyword evidence="14" id="KW-0844">Vision</keyword>
<dbReference type="PANTHER" id="PTHR24240">
    <property type="entry name" value="OPSIN"/>
    <property type="match status" value="1"/>
</dbReference>
<comment type="similarity">
    <text evidence="15">Belongs to the G-protein coupled receptor 1 family. Opsin subfamily.</text>
</comment>
<evidence type="ECO:0000256" key="5">
    <source>
        <dbReference type="ARBA" id="ARBA00022692"/>
    </source>
</evidence>
<keyword evidence="6 15" id="KW-0681">Retinal protein</keyword>
<protein>
    <submittedName>
        <fullName evidence="17">Opsin L17</fullName>
    </submittedName>
</protein>
<evidence type="ECO:0000256" key="4">
    <source>
        <dbReference type="ARBA" id="ARBA00022606"/>
    </source>
</evidence>
<feature type="transmembrane region" description="Helical" evidence="15">
    <location>
        <begin position="280"/>
        <end position="301"/>
    </location>
</feature>